<evidence type="ECO:0000256" key="2">
    <source>
        <dbReference type="SAM" id="Phobius"/>
    </source>
</evidence>
<feature type="region of interest" description="Disordered" evidence="1">
    <location>
        <begin position="23"/>
        <end position="66"/>
    </location>
</feature>
<name>A0AAD3R587_LATJO</name>
<evidence type="ECO:0000313" key="4">
    <source>
        <dbReference type="Proteomes" id="UP001279410"/>
    </source>
</evidence>
<keyword evidence="4" id="KW-1185">Reference proteome</keyword>
<feature type="transmembrane region" description="Helical" evidence="2">
    <location>
        <begin position="149"/>
        <end position="172"/>
    </location>
</feature>
<sequence length="216" mass="24074">MVTVADKAEPDTCFGNQVPECETGTRVTDKNKQADSHIESNPVLIHGDRRGGEMSRPPSSQTTPQFYRVSERDLTEIELHSVDSINDLHRTHPEHSHKGMRPPRPAYTPSPNGNPYTCDMTTVSQRRHPVSGKWQSRLQDMLTPSSSHAYAMGCAIITLLLLTVLLIFYFLVQQGGAIRMLTEAVREKETAATELSLLIQELQALRHNLTAMRGGT</sequence>
<dbReference type="Proteomes" id="UP001279410">
    <property type="component" value="Unassembled WGS sequence"/>
</dbReference>
<proteinExistence type="predicted"/>
<comment type="caution">
    <text evidence="3">The sequence shown here is derived from an EMBL/GenBank/DDBJ whole genome shotgun (WGS) entry which is preliminary data.</text>
</comment>
<feature type="region of interest" description="Disordered" evidence="1">
    <location>
        <begin position="89"/>
        <end position="112"/>
    </location>
</feature>
<gene>
    <name evidence="3" type="ORF">AKAME5_002852500</name>
</gene>
<keyword evidence="2" id="KW-0472">Membrane</keyword>
<keyword evidence="2" id="KW-1133">Transmembrane helix</keyword>
<feature type="compositionally biased region" description="Basic and acidic residues" evidence="1">
    <location>
        <begin position="27"/>
        <end position="38"/>
    </location>
</feature>
<reference evidence="3" key="1">
    <citation type="submission" date="2022-08" db="EMBL/GenBank/DDBJ databases">
        <title>Genome sequencing of akame (Lates japonicus).</title>
        <authorList>
            <person name="Hashiguchi Y."/>
            <person name="Takahashi H."/>
        </authorList>
    </citation>
    <scope>NUCLEOTIDE SEQUENCE</scope>
    <source>
        <strain evidence="3">Kochi</strain>
    </source>
</reference>
<dbReference type="EMBL" id="BRZM01004190">
    <property type="protein sequence ID" value="GLD55380.1"/>
    <property type="molecule type" value="Genomic_DNA"/>
</dbReference>
<keyword evidence="2" id="KW-0812">Transmembrane</keyword>
<organism evidence="3 4">
    <name type="scientific">Lates japonicus</name>
    <name type="common">Japanese lates</name>
    <dbReference type="NCBI Taxonomy" id="270547"/>
    <lineage>
        <taxon>Eukaryota</taxon>
        <taxon>Metazoa</taxon>
        <taxon>Chordata</taxon>
        <taxon>Craniata</taxon>
        <taxon>Vertebrata</taxon>
        <taxon>Euteleostomi</taxon>
        <taxon>Actinopterygii</taxon>
        <taxon>Neopterygii</taxon>
        <taxon>Teleostei</taxon>
        <taxon>Neoteleostei</taxon>
        <taxon>Acanthomorphata</taxon>
        <taxon>Carangaria</taxon>
        <taxon>Carangaria incertae sedis</taxon>
        <taxon>Centropomidae</taxon>
        <taxon>Lates</taxon>
    </lineage>
</organism>
<evidence type="ECO:0000313" key="3">
    <source>
        <dbReference type="EMBL" id="GLD55380.1"/>
    </source>
</evidence>
<evidence type="ECO:0000256" key="1">
    <source>
        <dbReference type="SAM" id="MobiDB-lite"/>
    </source>
</evidence>
<accession>A0AAD3R587</accession>
<dbReference type="AlphaFoldDB" id="A0AAD3R587"/>
<protein>
    <submittedName>
        <fullName evidence="3">Uncharacterized protein</fullName>
    </submittedName>
</protein>